<evidence type="ECO:0000313" key="1">
    <source>
        <dbReference type="EMBL" id="MBB4616123.1"/>
    </source>
</evidence>
<gene>
    <name evidence="1" type="ORF">GGQ96_000229</name>
</gene>
<dbReference type="RefSeq" id="WP_184110736.1">
    <property type="nucleotide sequence ID" value="NZ_JACHNY010000001.1"/>
</dbReference>
<evidence type="ECO:0000313" key="2">
    <source>
        <dbReference type="Proteomes" id="UP000574769"/>
    </source>
</evidence>
<sequence length="122" mass="13682">MNDASKHWDGDQVRRWLASRIEAARLDQAAADRRGYAANDDYDLAAAEEWVCRALQTGGHADDQAAFAAQVKALLAREAYPATGVHDDRRYERHVRAHLRKVAKMTKANDGFANTLRYQGGR</sequence>
<name>A0A7W7AFK2_9SPHN</name>
<dbReference type="Proteomes" id="UP000574769">
    <property type="component" value="Unassembled WGS sequence"/>
</dbReference>
<comment type="caution">
    <text evidence="1">The sequence shown here is derived from an EMBL/GenBank/DDBJ whole genome shotgun (WGS) entry which is preliminary data.</text>
</comment>
<dbReference type="EMBL" id="JACHNY010000001">
    <property type="protein sequence ID" value="MBB4616123.1"/>
    <property type="molecule type" value="Genomic_DNA"/>
</dbReference>
<reference evidence="1 2" key="1">
    <citation type="submission" date="2020-08" db="EMBL/GenBank/DDBJ databases">
        <title>Genomic Encyclopedia of Type Strains, Phase IV (KMG-IV): sequencing the most valuable type-strain genomes for metagenomic binning, comparative biology and taxonomic classification.</title>
        <authorList>
            <person name="Goeker M."/>
        </authorList>
    </citation>
    <scope>NUCLEOTIDE SEQUENCE [LARGE SCALE GENOMIC DNA]</scope>
    <source>
        <strain evidence="1 2">DSM 15867</strain>
    </source>
</reference>
<keyword evidence="2" id="KW-1185">Reference proteome</keyword>
<protein>
    <submittedName>
        <fullName evidence="1">Uncharacterized protein</fullName>
    </submittedName>
</protein>
<dbReference type="AlphaFoldDB" id="A0A7W7AFK2"/>
<accession>A0A7W7AFK2</accession>
<organism evidence="1 2">
    <name type="scientific">Sphingomonas abaci</name>
    <dbReference type="NCBI Taxonomy" id="237611"/>
    <lineage>
        <taxon>Bacteria</taxon>
        <taxon>Pseudomonadati</taxon>
        <taxon>Pseudomonadota</taxon>
        <taxon>Alphaproteobacteria</taxon>
        <taxon>Sphingomonadales</taxon>
        <taxon>Sphingomonadaceae</taxon>
        <taxon>Sphingomonas</taxon>
    </lineage>
</organism>
<proteinExistence type="predicted"/>